<proteinExistence type="predicted"/>
<dbReference type="AlphaFoldDB" id="A0A9X3PC53"/>
<evidence type="ECO:0000313" key="1">
    <source>
        <dbReference type="EMBL" id="MDA1362064.1"/>
    </source>
</evidence>
<evidence type="ECO:0000313" key="2">
    <source>
        <dbReference type="Proteomes" id="UP001146067"/>
    </source>
</evidence>
<reference evidence="1" key="1">
    <citation type="submission" date="2022-12" db="EMBL/GenBank/DDBJ databases">
        <title>Gycomyces niveus sp.nov.,a novel actinomycete isolated from soil in Shouguan.</title>
        <authorList>
            <person name="Yang X."/>
        </authorList>
    </citation>
    <scope>NUCLEOTIDE SEQUENCE</scope>
    <source>
        <strain evidence="1">NEAU-A15</strain>
    </source>
</reference>
<comment type="caution">
    <text evidence="1">The sequence shown here is derived from an EMBL/GenBank/DDBJ whole genome shotgun (WGS) entry which is preliminary data.</text>
</comment>
<sequence length="143" mass="14217">MAVPPVVFECEALAAGGGEGDPVDAPGLVSAAVLLEPGPGETFDPVELFAVHCAERAAVPVGAAGLDLAEDDGVGGAGDEVEFAEAVPPVASEDLHPFALEVGCGELLAKAAELVWIEPLQVHGGSGTRRCGGADRCGGFGWG</sequence>
<keyword evidence="2" id="KW-1185">Reference proteome</keyword>
<protein>
    <submittedName>
        <fullName evidence="1">Uncharacterized protein</fullName>
    </submittedName>
</protein>
<organism evidence="1 2">
    <name type="scientific">Glycomyces luteolus</name>
    <dbReference type="NCBI Taxonomy" id="2670330"/>
    <lineage>
        <taxon>Bacteria</taxon>
        <taxon>Bacillati</taxon>
        <taxon>Actinomycetota</taxon>
        <taxon>Actinomycetes</taxon>
        <taxon>Glycomycetales</taxon>
        <taxon>Glycomycetaceae</taxon>
        <taxon>Glycomyces</taxon>
    </lineage>
</organism>
<dbReference type="Proteomes" id="UP001146067">
    <property type="component" value="Unassembled WGS sequence"/>
</dbReference>
<dbReference type="EMBL" id="JAPZVP010000019">
    <property type="protein sequence ID" value="MDA1362064.1"/>
    <property type="molecule type" value="Genomic_DNA"/>
</dbReference>
<gene>
    <name evidence="1" type="ORF">O1R50_20730</name>
</gene>
<accession>A0A9X3PC53</accession>
<name>A0A9X3PC53_9ACTN</name>